<accession>A0A2C7A827</accession>
<feature type="chain" id="PRO_5012044663" evidence="2">
    <location>
        <begin position="21"/>
        <end position="343"/>
    </location>
</feature>
<evidence type="ECO:0000256" key="2">
    <source>
        <dbReference type="SAM" id="SignalP"/>
    </source>
</evidence>
<name>A0A2C7A827_9PROT</name>
<dbReference type="EMBL" id="PDNU01000044">
    <property type="protein sequence ID" value="PHK93505.1"/>
    <property type="molecule type" value="Genomic_DNA"/>
</dbReference>
<sequence length="343" mass="37349">MTTRSLLAAMPVLAALMAFAAPASAQGSLNMLCAPAADWCEAIAAAFEKETGIRVSMARKSAGEILAQLRAEAQNPRTDIWFGASAETHISAAESNLLQPYTSPNMEQLHPWAKRVHEMSKGHCVGVSSGAIGIAWNRELLARKNLPVPTSWADLLNPAYRGEIQLPNPNSSGTAYTIIAGLIQLWDEDRAFDYLKRLHANVNAYTRSGAAPMQAVARGETGLAVSFNMEVTSAAQAGFPIEVGYPAEGTPYEVACMSIVRGARNTTQARRFYDWYLTPAAMDIGPAVNQWHVPAHTGAKPDPRIPDLASIRLVDYDFAAYGQSTRRRQILERWDREVGALPR</sequence>
<reference evidence="3 4" key="1">
    <citation type="submission" date="2017-10" db="EMBL/GenBank/DDBJ databases">
        <authorList>
            <person name="Banno H."/>
            <person name="Chua N.-H."/>
        </authorList>
    </citation>
    <scope>NUCLEOTIDE SEQUENCE [LARGE SCALE GENOMIC DNA]</scope>
    <source>
        <strain evidence="3 4">YW11</strain>
    </source>
</reference>
<dbReference type="GO" id="GO:0030975">
    <property type="term" value="F:thiamine binding"/>
    <property type="evidence" value="ECO:0007669"/>
    <property type="project" value="TreeGrafter"/>
</dbReference>
<dbReference type="Proteomes" id="UP000223527">
    <property type="component" value="Unassembled WGS sequence"/>
</dbReference>
<dbReference type="PIRSF" id="PIRSF002825">
    <property type="entry name" value="CfbpA"/>
    <property type="match status" value="1"/>
</dbReference>
<dbReference type="PANTHER" id="PTHR30006">
    <property type="entry name" value="THIAMINE-BINDING PERIPLASMIC PROTEIN-RELATED"/>
    <property type="match status" value="1"/>
</dbReference>
<protein>
    <submittedName>
        <fullName evidence="3">Iron ABC transporter substrate-binding protein</fullName>
    </submittedName>
</protein>
<comment type="caution">
    <text evidence="3">The sequence shown here is derived from an EMBL/GenBank/DDBJ whole genome shotgun (WGS) entry which is preliminary data.</text>
</comment>
<dbReference type="PANTHER" id="PTHR30006:SF2">
    <property type="entry name" value="ABC TRANSPORTER SUBSTRATE-BINDING PROTEIN"/>
    <property type="match status" value="1"/>
</dbReference>
<dbReference type="GO" id="GO:0015888">
    <property type="term" value="P:thiamine transport"/>
    <property type="evidence" value="ECO:0007669"/>
    <property type="project" value="TreeGrafter"/>
</dbReference>
<feature type="signal peptide" evidence="2">
    <location>
        <begin position="1"/>
        <end position="20"/>
    </location>
</feature>
<dbReference type="GO" id="GO:0019808">
    <property type="term" value="F:polyamine binding"/>
    <property type="evidence" value="ECO:0007669"/>
    <property type="project" value="InterPro"/>
</dbReference>
<keyword evidence="1 2" id="KW-0732">Signal</keyword>
<dbReference type="OrthoDB" id="6529964at2"/>
<evidence type="ECO:0000313" key="4">
    <source>
        <dbReference type="Proteomes" id="UP000223527"/>
    </source>
</evidence>
<dbReference type="CDD" id="cd13544">
    <property type="entry name" value="PBP2_Fbp_like_1"/>
    <property type="match status" value="1"/>
</dbReference>
<proteinExistence type="predicted"/>
<dbReference type="Gene3D" id="3.40.190.10">
    <property type="entry name" value="Periplasmic binding protein-like II"/>
    <property type="match status" value="2"/>
</dbReference>
<evidence type="ECO:0000313" key="3">
    <source>
        <dbReference type="EMBL" id="PHK93505.1"/>
    </source>
</evidence>
<dbReference type="InterPro" id="IPR001188">
    <property type="entry name" value="Sperm_putr-bd"/>
</dbReference>
<dbReference type="PRINTS" id="PR00909">
    <property type="entry name" value="SPERMDNBNDNG"/>
</dbReference>
<keyword evidence="4" id="KW-1185">Reference proteome</keyword>
<dbReference type="Pfam" id="PF13343">
    <property type="entry name" value="SBP_bac_6"/>
    <property type="match status" value="1"/>
</dbReference>
<dbReference type="RefSeq" id="WP_099096971.1">
    <property type="nucleotide sequence ID" value="NZ_PDNU01000044.1"/>
</dbReference>
<dbReference type="GO" id="GO:0030288">
    <property type="term" value="C:outer membrane-bounded periplasmic space"/>
    <property type="evidence" value="ECO:0007669"/>
    <property type="project" value="TreeGrafter"/>
</dbReference>
<dbReference type="AlphaFoldDB" id="A0A2C7A827"/>
<dbReference type="GO" id="GO:0015846">
    <property type="term" value="P:polyamine transport"/>
    <property type="evidence" value="ECO:0007669"/>
    <property type="project" value="InterPro"/>
</dbReference>
<dbReference type="GO" id="GO:0030976">
    <property type="term" value="F:thiamine pyrophosphate binding"/>
    <property type="evidence" value="ECO:0007669"/>
    <property type="project" value="TreeGrafter"/>
</dbReference>
<organism evidence="3 4">
    <name type="scientific">Teichococcus rhizosphaerae</name>
    <dbReference type="NCBI Taxonomy" id="1335062"/>
    <lineage>
        <taxon>Bacteria</taxon>
        <taxon>Pseudomonadati</taxon>
        <taxon>Pseudomonadota</taxon>
        <taxon>Alphaproteobacteria</taxon>
        <taxon>Acetobacterales</taxon>
        <taxon>Roseomonadaceae</taxon>
        <taxon>Roseomonas</taxon>
    </lineage>
</organism>
<dbReference type="SUPFAM" id="SSF53850">
    <property type="entry name" value="Periplasmic binding protein-like II"/>
    <property type="match status" value="1"/>
</dbReference>
<evidence type="ECO:0000256" key="1">
    <source>
        <dbReference type="ARBA" id="ARBA00022729"/>
    </source>
</evidence>
<gene>
    <name evidence="3" type="ORF">CR162_18320</name>
</gene>
<dbReference type="InterPro" id="IPR026045">
    <property type="entry name" value="Ferric-bd"/>
</dbReference>